<keyword evidence="1" id="KW-0812">Transmembrane</keyword>
<protein>
    <submittedName>
        <fullName evidence="2">Uncharacterized protein</fullName>
    </submittedName>
</protein>
<dbReference type="EMBL" id="LZKI01000005">
    <property type="protein sequence ID" value="OBI46986.1"/>
    <property type="molecule type" value="Genomic_DNA"/>
</dbReference>
<comment type="caution">
    <text evidence="2">The sequence shown here is derived from an EMBL/GenBank/DDBJ whole genome shotgun (WGS) entry which is preliminary data.</text>
</comment>
<dbReference type="Proteomes" id="UP000091846">
    <property type="component" value="Unassembled WGS sequence"/>
</dbReference>
<name>A0A1A2ZD04_9MYCO</name>
<keyword evidence="1" id="KW-1133">Transmembrane helix</keyword>
<reference evidence="2 3" key="1">
    <citation type="submission" date="2016-06" db="EMBL/GenBank/DDBJ databases">
        <authorList>
            <person name="Kjaerup R.B."/>
            <person name="Dalgaard T.S."/>
            <person name="Juul-Madsen H.R."/>
        </authorList>
    </citation>
    <scope>NUCLEOTIDE SEQUENCE [LARGE SCALE GENOMIC DNA]</scope>
    <source>
        <strain evidence="2 3">E1334</strain>
    </source>
</reference>
<dbReference type="AlphaFoldDB" id="A0A1A2ZD04"/>
<keyword evidence="1" id="KW-0472">Membrane</keyword>
<organism evidence="2 3">
    <name type="scientific">Mycobacterium colombiense</name>
    <dbReference type="NCBI Taxonomy" id="339268"/>
    <lineage>
        <taxon>Bacteria</taxon>
        <taxon>Bacillati</taxon>
        <taxon>Actinomycetota</taxon>
        <taxon>Actinomycetes</taxon>
        <taxon>Mycobacteriales</taxon>
        <taxon>Mycobacteriaceae</taxon>
        <taxon>Mycobacterium</taxon>
        <taxon>Mycobacterium avium complex (MAC)</taxon>
    </lineage>
</organism>
<accession>A0A1A2ZD04</accession>
<evidence type="ECO:0000313" key="2">
    <source>
        <dbReference type="EMBL" id="OBI46986.1"/>
    </source>
</evidence>
<evidence type="ECO:0000256" key="1">
    <source>
        <dbReference type="SAM" id="Phobius"/>
    </source>
</evidence>
<gene>
    <name evidence="2" type="ORF">A5708_12115</name>
</gene>
<evidence type="ECO:0000313" key="3">
    <source>
        <dbReference type="Proteomes" id="UP000091846"/>
    </source>
</evidence>
<proteinExistence type="predicted"/>
<sequence length="64" mass="7892">MNRNRRIEGEIQMATFITLMIFLAFVGLPCWFFIRQARKQFRLRNLQLKDLEARERERRQHRAA</sequence>
<feature type="transmembrane region" description="Helical" evidence="1">
    <location>
        <begin position="12"/>
        <end position="34"/>
    </location>
</feature>